<dbReference type="EMBL" id="NESQ01000140">
    <property type="protein sequence ID" value="PUU77800.1"/>
    <property type="molecule type" value="Genomic_DNA"/>
</dbReference>
<reference evidence="1 2" key="1">
    <citation type="submission" date="2017-04" db="EMBL/GenBank/DDBJ databases">
        <title>Draft genome sequence of Tuber borchii Vittad., a whitish edible truffle.</title>
        <authorList>
            <consortium name="DOE Joint Genome Institute"/>
            <person name="Murat C."/>
            <person name="Kuo A."/>
            <person name="Barry K.W."/>
            <person name="Clum A."/>
            <person name="Dockter R.B."/>
            <person name="Fauchery L."/>
            <person name="Iotti M."/>
            <person name="Kohler A."/>
            <person name="Labutti K."/>
            <person name="Lindquist E.A."/>
            <person name="Lipzen A."/>
            <person name="Ohm R.A."/>
            <person name="Wang M."/>
            <person name="Grigoriev I.V."/>
            <person name="Zambonelli A."/>
            <person name="Martin F.M."/>
        </authorList>
    </citation>
    <scope>NUCLEOTIDE SEQUENCE [LARGE SCALE GENOMIC DNA]</scope>
    <source>
        <strain evidence="1 2">Tbo3840</strain>
    </source>
</reference>
<dbReference type="AlphaFoldDB" id="A0A2T6ZQN9"/>
<comment type="caution">
    <text evidence="1">The sequence shown here is derived from an EMBL/GenBank/DDBJ whole genome shotgun (WGS) entry which is preliminary data.</text>
</comment>
<dbReference type="Proteomes" id="UP000244722">
    <property type="component" value="Unassembled WGS sequence"/>
</dbReference>
<gene>
    <name evidence="1" type="ORF">B9Z19DRAFT_1085496</name>
</gene>
<evidence type="ECO:0000313" key="2">
    <source>
        <dbReference type="Proteomes" id="UP000244722"/>
    </source>
</evidence>
<accession>A0A2T6ZQN9</accession>
<name>A0A2T6ZQN9_TUBBO</name>
<keyword evidence="2" id="KW-1185">Reference proteome</keyword>
<organism evidence="1 2">
    <name type="scientific">Tuber borchii</name>
    <name type="common">White truffle</name>
    <dbReference type="NCBI Taxonomy" id="42251"/>
    <lineage>
        <taxon>Eukaryota</taxon>
        <taxon>Fungi</taxon>
        <taxon>Dikarya</taxon>
        <taxon>Ascomycota</taxon>
        <taxon>Pezizomycotina</taxon>
        <taxon>Pezizomycetes</taxon>
        <taxon>Pezizales</taxon>
        <taxon>Tuberaceae</taxon>
        <taxon>Tuber</taxon>
    </lineage>
</organism>
<evidence type="ECO:0000313" key="1">
    <source>
        <dbReference type="EMBL" id="PUU77800.1"/>
    </source>
</evidence>
<protein>
    <submittedName>
        <fullName evidence="1">Uncharacterized protein</fullName>
    </submittedName>
</protein>
<sequence length="155" mass="17602">MPLKHQLAAVAAFFSRRLSTRRLWYLSHKLRSPPTGSVITCNAEMFAKRTAITLSQRLARAPEFWLYCTRVLANKSGLFHKVTTLPPRSWYLGVRVSDRKKVVGCNQQFSDHFLLQAGTVSPYFFVTLTLAISFFAHQTPLFVTGPVSSRVRGRL</sequence>
<proteinExistence type="predicted"/>